<evidence type="ECO:0000313" key="1">
    <source>
        <dbReference type="EMBL" id="ABM76487.1"/>
    </source>
</evidence>
<reference evidence="2" key="1">
    <citation type="journal article" date="2007" name="PLoS Genet.">
        <title>Patterns and implications of gene gain and loss in the evolution of Prochlorococcus.</title>
        <authorList>
            <person name="Kettler G.C."/>
            <person name="Martiny A.C."/>
            <person name="Huang K."/>
            <person name="Zucker J."/>
            <person name="Coleman M.L."/>
            <person name="Rodrigue S."/>
            <person name="Chen F."/>
            <person name="Lapidus A."/>
            <person name="Ferriera S."/>
            <person name="Johnson J."/>
            <person name="Steglich C."/>
            <person name="Church G.M."/>
            <person name="Richardson P."/>
            <person name="Chisholm S.W."/>
        </authorList>
    </citation>
    <scope>NUCLEOTIDE SEQUENCE [LARGE SCALE GENOMIC DNA]</scope>
    <source>
        <strain evidence="2">NATL1A</strain>
    </source>
</reference>
<name>A2C4S7_PROM1</name>
<evidence type="ECO:0000313" key="2">
    <source>
        <dbReference type="Proteomes" id="UP000002592"/>
    </source>
</evidence>
<dbReference type="RefSeq" id="WP_011824462.1">
    <property type="nucleotide sequence ID" value="NC_008819.1"/>
</dbReference>
<organism evidence="1 2">
    <name type="scientific">Prochlorococcus marinus (strain NATL1A)</name>
    <dbReference type="NCBI Taxonomy" id="167555"/>
    <lineage>
        <taxon>Bacteria</taxon>
        <taxon>Bacillati</taxon>
        <taxon>Cyanobacteriota</taxon>
        <taxon>Cyanophyceae</taxon>
        <taxon>Synechococcales</taxon>
        <taxon>Prochlorococcaceae</taxon>
        <taxon>Prochlorococcus</taxon>
    </lineage>
</organism>
<sequence length="44" mass="5249">MRKTKKNLQGRPDPYEDMIRLNKLDPYEGLIKSHDFLKENNKSS</sequence>
<dbReference type="EMBL" id="CP000553">
    <property type="protein sequence ID" value="ABM76487.1"/>
    <property type="molecule type" value="Genomic_DNA"/>
</dbReference>
<proteinExistence type="predicted"/>
<dbReference type="AlphaFoldDB" id="A2C4S7"/>
<dbReference type="eggNOG" id="ENOG50329SG">
    <property type="taxonomic scope" value="Bacteria"/>
</dbReference>
<dbReference type="HOGENOM" id="CLU_3256254_0_0_3"/>
<dbReference type="Proteomes" id="UP000002592">
    <property type="component" value="Chromosome"/>
</dbReference>
<gene>
    <name evidence="1" type="ordered locus">NATL1_19311</name>
</gene>
<accession>A2C4S7</accession>
<dbReference type="KEGG" id="pme:NATL1_19311"/>
<protein>
    <submittedName>
        <fullName evidence="1">Uncharacterized protein</fullName>
    </submittedName>
</protein>